<keyword evidence="2" id="KW-0812">Transmembrane</keyword>
<proteinExistence type="predicted"/>
<evidence type="ECO:0000313" key="6">
    <source>
        <dbReference type="EMBL" id="KIW46726.1"/>
    </source>
</evidence>
<dbReference type="Pfam" id="PF01124">
    <property type="entry name" value="MAPEG"/>
    <property type="match status" value="1"/>
</dbReference>
<evidence type="ECO:0000313" key="7">
    <source>
        <dbReference type="Proteomes" id="UP000053342"/>
    </source>
</evidence>
<evidence type="ECO:0000256" key="5">
    <source>
        <dbReference type="SAM" id="MobiDB-lite"/>
    </source>
</evidence>
<feature type="compositionally biased region" description="Low complexity" evidence="5">
    <location>
        <begin position="1"/>
        <end position="16"/>
    </location>
</feature>
<name>A0A0D2B3E1_9EURO</name>
<keyword evidence="4" id="KW-0472">Membrane</keyword>
<feature type="region of interest" description="Disordered" evidence="5">
    <location>
        <begin position="1"/>
        <end position="22"/>
    </location>
</feature>
<reference evidence="6 7" key="1">
    <citation type="submission" date="2015-01" db="EMBL/GenBank/DDBJ databases">
        <title>The Genome Sequence of Exophiala oligosperma CBS72588.</title>
        <authorList>
            <consortium name="The Broad Institute Genomics Platform"/>
            <person name="Cuomo C."/>
            <person name="de Hoog S."/>
            <person name="Gorbushina A."/>
            <person name="Stielow B."/>
            <person name="Teixiera M."/>
            <person name="Abouelleil A."/>
            <person name="Chapman S.B."/>
            <person name="Priest M."/>
            <person name="Young S.K."/>
            <person name="Wortman J."/>
            <person name="Nusbaum C."/>
            <person name="Birren B."/>
        </authorList>
    </citation>
    <scope>NUCLEOTIDE SEQUENCE [LARGE SCALE GENOMIC DNA]</scope>
    <source>
        <strain evidence="6 7">CBS 72588</strain>
    </source>
</reference>
<dbReference type="AlphaFoldDB" id="A0A0D2B3E1"/>
<evidence type="ECO:0000256" key="4">
    <source>
        <dbReference type="ARBA" id="ARBA00023136"/>
    </source>
</evidence>
<evidence type="ECO:0000256" key="3">
    <source>
        <dbReference type="ARBA" id="ARBA00022989"/>
    </source>
</evidence>
<dbReference type="GO" id="GO:0016020">
    <property type="term" value="C:membrane"/>
    <property type="evidence" value="ECO:0007669"/>
    <property type="project" value="UniProtKB-SubCell"/>
</dbReference>
<dbReference type="Proteomes" id="UP000053342">
    <property type="component" value="Unassembled WGS sequence"/>
</dbReference>
<dbReference type="HOGENOM" id="CLU_110778_0_0_1"/>
<dbReference type="EMBL" id="KN847333">
    <property type="protein sequence ID" value="KIW46726.1"/>
    <property type="molecule type" value="Genomic_DNA"/>
</dbReference>
<evidence type="ECO:0000256" key="1">
    <source>
        <dbReference type="ARBA" id="ARBA00004370"/>
    </source>
</evidence>
<dbReference type="InterPro" id="IPR023352">
    <property type="entry name" value="MAPEG-like_dom_sf"/>
</dbReference>
<protein>
    <submittedName>
        <fullName evidence="6">Uncharacterized protein</fullName>
    </submittedName>
</protein>
<comment type="subcellular location">
    <subcellularLocation>
        <location evidence="1">Membrane</location>
    </subcellularLocation>
</comment>
<dbReference type="PANTHER" id="PTHR35371:SF1">
    <property type="entry name" value="BLR7753 PROTEIN"/>
    <property type="match status" value="1"/>
</dbReference>
<dbReference type="GeneID" id="27354446"/>
<keyword evidence="3" id="KW-1133">Transmembrane helix</keyword>
<dbReference type="RefSeq" id="XP_016266942.1">
    <property type="nucleotide sequence ID" value="XM_016403045.1"/>
</dbReference>
<sequence>MTTTSTTKTAMSGASTTPPPQSSWPYFSSRSFALHAIPVSYALAYPPHIYVLGKLMSTSTSSTAHAFTNMVPRVNLERLGPSLPKATTDMLWRARGCHLNALEGFPLFAAAMIAGTCTSLPTRDLNICAAEYLTARVVYSVLYMTVRSEAASYLRSAVYFYSVGIPFYVLWKAGWKVAAGATQDTNNSQDGIKGETKKF</sequence>
<dbReference type="Gene3D" id="1.20.120.550">
    <property type="entry name" value="Membrane associated eicosanoid/glutathione metabolism-like domain"/>
    <property type="match status" value="1"/>
</dbReference>
<organism evidence="6 7">
    <name type="scientific">Exophiala oligosperma</name>
    <dbReference type="NCBI Taxonomy" id="215243"/>
    <lineage>
        <taxon>Eukaryota</taxon>
        <taxon>Fungi</taxon>
        <taxon>Dikarya</taxon>
        <taxon>Ascomycota</taxon>
        <taxon>Pezizomycotina</taxon>
        <taxon>Eurotiomycetes</taxon>
        <taxon>Chaetothyriomycetidae</taxon>
        <taxon>Chaetothyriales</taxon>
        <taxon>Herpotrichiellaceae</taxon>
        <taxon>Exophiala</taxon>
    </lineage>
</organism>
<accession>A0A0D2B3E1</accession>
<keyword evidence="7" id="KW-1185">Reference proteome</keyword>
<evidence type="ECO:0000256" key="2">
    <source>
        <dbReference type="ARBA" id="ARBA00022692"/>
    </source>
</evidence>
<gene>
    <name evidence="6" type="ORF">PV06_02372</name>
</gene>
<dbReference type="InterPro" id="IPR001129">
    <property type="entry name" value="Membr-assoc_MAPEG"/>
</dbReference>
<dbReference type="OrthoDB" id="2122304at2759"/>
<dbReference type="SUPFAM" id="SSF161084">
    <property type="entry name" value="MAPEG domain-like"/>
    <property type="match status" value="1"/>
</dbReference>
<dbReference type="VEuPathDB" id="FungiDB:PV06_02372"/>
<dbReference type="PANTHER" id="PTHR35371">
    <property type="entry name" value="INNER MEMBRANE PROTEIN"/>
    <property type="match status" value="1"/>
</dbReference>